<comment type="caution">
    <text evidence="2">The sequence shown here is derived from an EMBL/GenBank/DDBJ whole genome shotgun (WGS) entry which is preliminary data.</text>
</comment>
<gene>
    <name evidence="2" type="ORF">C8Q71DRAFT_831617</name>
</gene>
<feature type="region of interest" description="Disordered" evidence="1">
    <location>
        <begin position="116"/>
        <end position="158"/>
    </location>
</feature>
<keyword evidence="3" id="KW-1185">Reference proteome</keyword>
<feature type="compositionally biased region" description="Basic and acidic residues" evidence="1">
    <location>
        <begin position="319"/>
        <end position="332"/>
    </location>
</feature>
<dbReference type="GeneID" id="72007107"/>
<feature type="compositionally biased region" description="Polar residues" evidence="1">
    <location>
        <begin position="174"/>
        <end position="197"/>
    </location>
</feature>
<feature type="compositionally biased region" description="Low complexity" evidence="1">
    <location>
        <begin position="198"/>
        <end position="211"/>
    </location>
</feature>
<feature type="compositionally biased region" description="Pro residues" evidence="1">
    <location>
        <begin position="466"/>
        <end position="481"/>
    </location>
</feature>
<feature type="compositionally biased region" description="Basic and acidic residues" evidence="1">
    <location>
        <begin position="553"/>
        <end position="615"/>
    </location>
</feature>
<feature type="compositionally biased region" description="Basic and acidic residues" evidence="1">
    <location>
        <begin position="701"/>
        <end position="712"/>
    </location>
</feature>
<dbReference type="Proteomes" id="UP000814176">
    <property type="component" value="Unassembled WGS sequence"/>
</dbReference>
<feature type="compositionally biased region" description="Basic and acidic residues" evidence="1">
    <location>
        <begin position="116"/>
        <end position="133"/>
    </location>
</feature>
<dbReference type="EMBL" id="JADCUA010000006">
    <property type="protein sequence ID" value="KAH9839275.1"/>
    <property type="molecule type" value="Genomic_DNA"/>
</dbReference>
<feature type="compositionally biased region" description="Basic and acidic residues" evidence="1">
    <location>
        <begin position="518"/>
        <end position="527"/>
    </location>
</feature>
<evidence type="ECO:0000313" key="2">
    <source>
        <dbReference type="EMBL" id="KAH9839275.1"/>
    </source>
</evidence>
<feature type="region of interest" description="Disordered" evidence="1">
    <location>
        <begin position="319"/>
        <end position="725"/>
    </location>
</feature>
<evidence type="ECO:0000313" key="3">
    <source>
        <dbReference type="Proteomes" id="UP000814176"/>
    </source>
</evidence>
<sequence length="824" mass="90784">MPLPEGTTLSIQGLSKPGDVLYSKPKQAMLVRMTSEALEALEACRGNTGMEFEFGDNPGIHVGDAFFPMSAAPETNHELYLRQTSAAKPNAPLKLYGHVAGKFMVNPELEKVGERVRDRTRAAEEQRTERKTILLETPPDLGKPAAGTKKKRDPQAMFRKPLAVGADAARRNLSAGSASQPTRGASPRVSSTPTNLQAARPASPAAASSSRLGPDSDPGARGRLIHLLAAIPSTQEDIILRRIAGGQPTEAKRAFLLKLLEEVGMKSDDEGPRVWQLKVPLWTTEVRPYEHNFSAAQQETIARHARTVFDRMNLPRNHKAWDNIRKPKDESRPATPVGRRPLADDSTRPESKRAITKEAKATKAKTTDAPRKRKANGPIPMKDESVHPSTTSKGKERTVDSAAPDARPSMRRQPGSGYKARASGSDTPPTPTLQDTPGPRAASPAVPPQPPKRTGPVDARQSKRAMPPPSGAADPAPPIAPPAMQERKVSSGSTAKAGTQRKTEDDRATPQTLAARKAAREVERNHELAASTNSTRSFKKHKRVADDDDDYSDRDASHQKRRRVAETKVKQEREHERDRERESDRDSRRGWDKDSDMERGRGRVRDAPIPKKVKQEASPITIARVKVKKEASPASPLTRPSSDAHARQPSRLSEVEIARPSSSSSSTSRADPQRGSSHARSHRKSPIYTSSEDESPPPAKVKAEAPHKERPPKPSKPKYVPLFRPRSLPLPPDVEALKKYYRTCYRVYMTLHAQKTKFVMKYQDAVLDGEDEYVYVSDSDSDSPLELFDPDITDAFSADLGAVEEELRKIRRAYESMEISGDSE</sequence>
<organism evidence="2 3">
    <name type="scientific">Rhodofomes roseus</name>
    <dbReference type="NCBI Taxonomy" id="34475"/>
    <lineage>
        <taxon>Eukaryota</taxon>
        <taxon>Fungi</taxon>
        <taxon>Dikarya</taxon>
        <taxon>Basidiomycota</taxon>
        <taxon>Agaricomycotina</taxon>
        <taxon>Agaricomycetes</taxon>
        <taxon>Polyporales</taxon>
        <taxon>Rhodofomes</taxon>
    </lineage>
</organism>
<feature type="region of interest" description="Disordered" evidence="1">
    <location>
        <begin position="173"/>
        <end position="219"/>
    </location>
</feature>
<accession>A0ABQ8KMI0</accession>
<protein>
    <recommendedName>
        <fullName evidence="4">RNA polymerase II elongation factor ELL N-terminal domain-containing protein</fullName>
    </recommendedName>
</protein>
<reference evidence="2 3" key="1">
    <citation type="journal article" date="2021" name="Environ. Microbiol.">
        <title>Gene family expansions and transcriptome signatures uncover fungal adaptations to wood decay.</title>
        <authorList>
            <person name="Hage H."/>
            <person name="Miyauchi S."/>
            <person name="Viragh M."/>
            <person name="Drula E."/>
            <person name="Min B."/>
            <person name="Chaduli D."/>
            <person name="Navarro D."/>
            <person name="Favel A."/>
            <person name="Norest M."/>
            <person name="Lesage-Meessen L."/>
            <person name="Balint B."/>
            <person name="Merenyi Z."/>
            <person name="de Eugenio L."/>
            <person name="Morin E."/>
            <person name="Martinez A.T."/>
            <person name="Baldrian P."/>
            <person name="Stursova M."/>
            <person name="Martinez M.J."/>
            <person name="Novotny C."/>
            <person name="Magnuson J.K."/>
            <person name="Spatafora J.W."/>
            <person name="Maurice S."/>
            <person name="Pangilinan J."/>
            <person name="Andreopoulos W."/>
            <person name="LaButti K."/>
            <person name="Hundley H."/>
            <person name="Na H."/>
            <person name="Kuo A."/>
            <person name="Barry K."/>
            <person name="Lipzen A."/>
            <person name="Henrissat B."/>
            <person name="Riley R."/>
            <person name="Ahrendt S."/>
            <person name="Nagy L.G."/>
            <person name="Grigoriev I.V."/>
            <person name="Martin F."/>
            <person name="Rosso M.N."/>
        </authorList>
    </citation>
    <scope>NUCLEOTIDE SEQUENCE [LARGE SCALE GENOMIC DNA]</scope>
    <source>
        <strain evidence="2 3">CIRM-BRFM 1785</strain>
    </source>
</reference>
<feature type="compositionally biased region" description="Basic and acidic residues" evidence="1">
    <location>
        <begin position="341"/>
        <end position="370"/>
    </location>
</feature>
<proteinExistence type="predicted"/>
<name>A0ABQ8KMI0_9APHY</name>
<evidence type="ECO:0000256" key="1">
    <source>
        <dbReference type="SAM" id="MobiDB-lite"/>
    </source>
</evidence>
<dbReference type="RefSeq" id="XP_047781030.1">
    <property type="nucleotide sequence ID" value="XM_047926375.1"/>
</dbReference>
<evidence type="ECO:0008006" key="4">
    <source>
        <dbReference type="Google" id="ProtNLM"/>
    </source>
</evidence>